<dbReference type="PANTHER" id="PTHR31545">
    <property type="entry name" value="SEEDY PROTEIN A/C FAMILY MEMBER"/>
    <property type="match status" value="1"/>
</dbReference>
<accession>A0A8X7XJT1</accession>
<evidence type="ECO:0000313" key="4">
    <source>
        <dbReference type="Proteomes" id="UP000886611"/>
    </source>
</evidence>
<reference evidence="3 4" key="1">
    <citation type="journal article" date="2021" name="Cell">
        <title>Tracing the genetic footprints of vertebrate landing in non-teleost ray-finned fishes.</title>
        <authorList>
            <person name="Bi X."/>
            <person name="Wang K."/>
            <person name="Yang L."/>
            <person name="Pan H."/>
            <person name="Jiang H."/>
            <person name="Wei Q."/>
            <person name="Fang M."/>
            <person name="Yu H."/>
            <person name="Zhu C."/>
            <person name="Cai Y."/>
            <person name="He Y."/>
            <person name="Gan X."/>
            <person name="Zeng H."/>
            <person name="Yu D."/>
            <person name="Zhu Y."/>
            <person name="Jiang H."/>
            <person name="Qiu Q."/>
            <person name="Yang H."/>
            <person name="Zhang Y.E."/>
            <person name="Wang W."/>
            <person name="Zhu M."/>
            <person name="He S."/>
            <person name="Zhang G."/>
        </authorList>
    </citation>
    <scope>NUCLEOTIDE SEQUENCE [LARGE SCALE GENOMIC DNA]</scope>
    <source>
        <strain evidence="3">Bchr_013</strain>
    </source>
</reference>
<name>A0A8X7XJT1_POLSE</name>
<keyword evidence="2" id="KW-0131">Cell cycle</keyword>
<dbReference type="PANTHER" id="PTHR31545:SF4">
    <property type="entry name" value="SPEEDY PROTEIN A"/>
    <property type="match status" value="1"/>
</dbReference>
<dbReference type="Proteomes" id="UP000886611">
    <property type="component" value="Unassembled WGS sequence"/>
</dbReference>
<gene>
    <name evidence="3" type="primary">Spdya_0</name>
    <name evidence="3" type="ORF">GTO96_0015204</name>
</gene>
<dbReference type="EMBL" id="JAATIS010000485">
    <property type="protein sequence ID" value="KAG2468609.1"/>
    <property type="molecule type" value="Genomic_DNA"/>
</dbReference>
<comment type="caution">
    <text evidence="3">The sequence shown here is derived from an EMBL/GenBank/DDBJ whole genome shotgun (WGS) entry which is preliminary data.</text>
</comment>
<sequence length="177" mass="20625">MEHTRMNFFVALYLANTMEEDDEESKYEIFPWALGKNWKKHFHKFLIQRDLLWARINYRAVVSRLCCEEVMAIAPSHSIWQRERAEHHSGAIRNYAEREDLQLSKDFACSTKKCSLCGESGQFLELSSSSSDSSFSSPPTNILKAKTWITKEQTKRPRRMLINTPDFHHSSSGMYLA</sequence>
<organism evidence="3 4">
    <name type="scientific">Polypterus senegalus</name>
    <name type="common">Senegal bichir</name>
    <dbReference type="NCBI Taxonomy" id="55291"/>
    <lineage>
        <taxon>Eukaryota</taxon>
        <taxon>Metazoa</taxon>
        <taxon>Chordata</taxon>
        <taxon>Craniata</taxon>
        <taxon>Vertebrata</taxon>
        <taxon>Euteleostomi</taxon>
        <taxon>Actinopterygii</taxon>
        <taxon>Polypteriformes</taxon>
        <taxon>Polypteridae</taxon>
        <taxon>Polypterus</taxon>
    </lineage>
</organism>
<dbReference type="InterPro" id="IPR020984">
    <property type="entry name" value="Speedy"/>
</dbReference>
<comment type="similarity">
    <text evidence="1">Belongs to the Speedy/Ringo family.</text>
</comment>
<feature type="non-terminal residue" evidence="3">
    <location>
        <position position="177"/>
    </location>
</feature>
<feature type="non-terminal residue" evidence="3">
    <location>
        <position position="1"/>
    </location>
</feature>
<evidence type="ECO:0000313" key="3">
    <source>
        <dbReference type="EMBL" id="KAG2468609.1"/>
    </source>
</evidence>
<evidence type="ECO:0000256" key="1">
    <source>
        <dbReference type="ARBA" id="ARBA00010932"/>
    </source>
</evidence>
<dbReference type="GO" id="GO:0019901">
    <property type="term" value="F:protein kinase binding"/>
    <property type="evidence" value="ECO:0007669"/>
    <property type="project" value="InterPro"/>
</dbReference>
<proteinExistence type="inferred from homology"/>
<dbReference type="Pfam" id="PF11357">
    <property type="entry name" value="Spy1"/>
    <property type="match status" value="1"/>
</dbReference>
<protein>
    <submittedName>
        <fullName evidence="3">SPDYA protein</fullName>
    </submittedName>
</protein>
<keyword evidence="4" id="KW-1185">Reference proteome</keyword>
<dbReference type="AlphaFoldDB" id="A0A8X7XJT1"/>
<evidence type="ECO:0000256" key="2">
    <source>
        <dbReference type="ARBA" id="ARBA00023306"/>
    </source>
</evidence>
<dbReference type="InterPro" id="IPR052316">
    <property type="entry name" value="Speedy-Ringo_regulator"/>
</dbReference>